<dbReference type="Proteomes" id="UP000307173">
    <property type="component" value="Unassembled WGS sequence"/>
</dbReference>
<evidence type="ECO:0000313" key="3">
    <source>
        <dbReference type="Proteomes" id="UP000307173"/>
    </source>
</evidence>
<dbReference type="STRING" id="52247.A0A4T0X3T9"/>
<keyword evidence="1" id="KW-1133">Transmembrane helix</keyword>
<organism evidence="2 3">
    <name type="scientific">Pichia inconspicua</name>
    <dbReference type="NCBI Taxonomy" id="52247"/>
    <lineage>
        <taxon>Eukaryota</taxon>
        <taxon>Fungi</taxon>
        <taxon>Dikarya</taxon>
        <taxon>Ascomycota</taxon>
        <taxon>Saccharomycotina</taxon>
        <taxon>Pichiomycetes</taxon>
        <taxon>Pichiales</taxon>
        <taxon>Pichiaceae</taxon>
        <taxon>Pichia</taxon>
    </lineage>
</organism>
<protein>
    <recommendedName>
        <fullName evidence="4">Phospholipid/glycerol acyltransferase domain-containing protein</fullName>
    </recommendedName>
</protein>
<keyword evidence="1" id="KW-0472">Membrane</keyword>
<proteinExistence type="predicted"/>
<accession>A0A4T0X3T9</accession>
<comment type="caution">
    <text evidence="2">The sequence shown here is derived from an EMBL/GenBank/DDBJ whole genome shotgun (WGS) entry which is preliminary data.</text>
</comment>
<dbReference type="AlphaFoldDB" id="A0A4T0X3T9"/>
<feature type="transmembrane region" description="Helical" evidence="1">
    <location>
        <begin position="26"/>
        <end position="53"/>
    </location>
</feature>
<evidence type="ECO:0008006" key="4">
    <source>
        <dbReference type="Google" id="ProtNLM"/>
    </source>
</evidence>
<keyword evidence="1" id="KW-0812">Transmembrane</keyword>
<evidence type="ECO:0000256" key="1">
    <source>
        <dbReference type="SAM" id="Phobius"/>
    </source>
</evidence>
<dbReference type="EMBL" id="SELW01000222">
    <property type="protein sequence ID" value="TID29895.1"/>
    <property type="molecule type" value="Genomic_DNA"/>
</dbReference>
<name>A0A4T0X3T9_9ASCO</name>
<gene>
    <name evidence="2" type="ORF">CANINC_001534</name>
</gene>
<reference evidence="2 3" key="1">
    <citation type="journal article" date="2019" name="Front. Genet.">
        <title>Whole-Genome Sequencing of the Opportunistic Yeast Pathogen Candida inconspicua Uncovers Its Hybrid Origin.</title>
        <authorList>
            <person name="Mixao V."/>
            <person name="Hansen A.P."/>
            <person name="Saus E."/>
            <person name="Boekhout T."/>
            <person name="Lass-Florl C."/>
            <person name="Gabaldon T."/>
        </authorList>
    </citation>
    <scope>NUCLEOTIDE SEQUENCE [LARGE SCALE GENOMIC DNA]</scope>
    <source>
        <strain evidence="2 3">CBS 180</strain>
    </source>
</reference>
<evidence type="ECO:0000313" key="2">
    <source>
        <dbReference type="EMBL" id="TID29895.1"/>
    </source>
</evidence>
<keyword evidence="3" id="KW-1185">Reference proteome</keyword>
<sequence length="289" mass="31749">MEKFTVYSDKTTGIMPFRETPVKVSLLQYLTAVVVLPVRVFLLIILAIVSPIFSVIAPRAYSRTAAYLFGVGSIEFVVDGVRRSDDKGIRDASPVSGDVVVVNAIGPLDYLVWKSTSRFPSVVCVALEDGNIAELGFKDWIDWCFSGSVNICGNVTTFTKLPRDKVIFLVAEGTVTNGKSVIRFPRGFTLNKIARVKTLSTRATPVSCTTVGPTSKISWIFTNMGTIVPSIHYRLKLSIVKEGATDDEIRNTLADNGKMKVIGDSLTVETKRDYLSALEEIKGKNKKRV</sequence>
<dbReference type="OrthoDB" id="272512at2759"/>